<evidence type="ECO:0000313" key="2">
    <source>
        <dbReference type="Proteomes" id="UP001301388"/>
    </source>
</evidence>
<gene>
    <name evidence="1" type="ORF">VB774_01990</name>
</gene>
<organism evidence="1 2">
    <name type="scientific">Pseudanabaena galeata UHCC 0370</name>
    <dbReference type="NCBI Taxonomy" id="3110310"/>
    <lineage>
        <taxon>Bacteria</taxon>
        <taxon>Bacillati</taxon>
        <taxon>Cyanobacteriota</taxon>
        <taxon>Cyanophyceae</taxon>
        <taxon>Pseudanabaenales</taxon>
        <taxon>Pseudanabaenaceae</taxon>
        <taxon>Pseudanabaena</taxon>
    </lineage>
</organism>
<reference evidence="1 2" key="1">
    <citation type="submission" date="2023-12" db="EMBL/GenBank/DDBJ databases">
        <title>Baltic Sea Cyanobacteria.</title>
        <authorList>
            <person name="Delbaje E."/>
            <person name="Fewer D.P."/>
            <person name="Shishido T.K."/>
        </authorList>
    </citation>
    <scope>NUCLEOTIDE SEQUENCE [LARGE SCALE GENOMIC DNA]</scope>
    <source>
        <strain evidence="1 2">UHCC 0370</strain>
    </source>
</reference>
<keyword evidence="2" id="KW-1185">Reference proteome</keyword>
<evidence type="ECO:0000313" key="1">
    <source>
        <dbReference type="EMBL" id="MEA5476379.1"/>
    </source>
</evidence>
<dbReference type="EMBL" id="JAYGIE010000004">
    <property type="protein sequence ID" value="MEA5476379.1"/>
    <property type="molecule type" value="Genomic_DNA"/>
</dbReference>
<comment type="caution">
    <text evidence="1">The sequence shown here is derived from an EMBL/GenBank/DDBJ whole genome shotgun (WGS) entry which is preliminary data.</text>
</comment>
<dbReference type="Proteomes" id="UP001301388">
    <property type="component" value="Unassembled WGS sequence"/>
</dbReference>
<accession>A0ABU5TDN2</accession>
<sequence>MPDRQLYAYLLVFELPFGTTSEIADFLNANGNIFLNWLTVLPNSFFIISHLSATELGKAFREYTENQGRFIILDVKTDRSGWLPKKAWDFINNPQSV</sequence>
<name>A0ABU5TDN2_9CYAN</name>
<protein>
    <recommendedName>
        <fullName evidence="3">Transposase</fullName>
    </recommendedName>
</protein>
<proteinExistence type="predicted"/>
<evidence type="ECO:0008006" key="3">
    <source>
        <dbReference type="Google" id="ProtNLM"/>
    </source>
</evidence>